<evidence type="ECO:0000313" key="4">
    <source>
        <dbReference type="Proteomes" id="UP000199328"/>
    </source>
</evidence>
<feature type="compositionally biased region" description="Low complexity" evidence="1">
    <location>
        <begin position="136"/>
        <end position="146"/>
    </location>
</feature>
<proteinExistence type="predicted"/>
<reference evidence="4" key="1">
    <citation type="submission" date="2016-10" db="EMBL/GenBank/DDBJ databases">
        <authorList>
            <person name="Varghese N."/>
            <person name="Submissions S."/>
        </authorList>
    </citation>
    <scope>NUCLEOTIDE SEQUENCE [LARGE SCALE GENOMIC DNA]</scope>
    <source>
        <strain evidence="4">CGMCC 1.10789</strain>
    </source>
</reference>
<keyword evidence="2" id="KW-1133">Transmembrane helix</keyword>
<dbReference type="STRING" id="990712.SAMN05216257_10678"/>
<evidence type="ECO:0000313" key="3">
    <source>
        <dbReference type="EMBL" id="SDK95109.1"/>
    </source>
</evidence>
<sequence>MTTRNERSLNAVLLPAGLAGLIVLVILWLIFGAGFWGALLWGVIVAVAVALVLLYRRGEPRSGGQEAAAPSSAERAAAPAAEPSQAAPGAAPAEKPAPPAPASQATAATPASADAPKAAPPSPAPEPTSAPPAPAREPTSAAPAPAAEDKAAPPAPAKPAFLSAPREGGPDDLKLIKGIGPKLEKMLNEMGVYHFDQIAAWTEAEVAWVDENLPGFKGRVSRDNWVEQAKILAEGGTTEFAARVKKGDVH</sequence>
<feature type="region of interest" description="Disordered" evidence="1">
    <location>
        <begin position="61"/>
        <end position="172"/>
    </location>
</feature>
<feature type="compositionally biased region" description="Pro residues" evidence="1">
    <location>
        <begin position="118"/>
        <end position="135"/>
    </location>
</feature>
<accession>A0A1G9G370</accession>
<organism evidence="3 4">
    <name type="scientific">Meinhardsimonia xiamenensis</name>
    <dbReference type="NCBI Taxonomy" id="990712"/>
    <lineage>
        <taxon>Bacteria</taxon>
        <taxon>Pseudomonadati</taxon>
        <taxon>Pseudomonadota</taxon>
        <taxon>Alphaproteobacteria</taxon>
        <taxon>Rhodobacterales</taxon>
        <taxon>Paracoccaceae</taxon>
        <taxon>Meinhardsimonia</taxon>
    </lineage>
</organism>
<name>A0A1G9G370_9RHOB</name>
<gene>
    <name evidence="3" type="ORF">SAMN05216257_10678</name>
</gene>
<protein>
    <submittedName>
        <fullName evidence="3">NADH-quinone oxidoreductase subunit E</fullName>
    </submittedName>
</protein>
<evidence type="ECO:0000256" key="1">
    <source>
        <dbReference type="SAM" id="MobiDB-lite"/>
    </source>
</evidence>
<keyword evidence="2" id="KW-0472">Membrane</keyword>
<dbReference type="Proteomes" id="UP000199328">
    <property type="component" value="Unassembled WGS sequence"/>
</dbReference>
<dbReference type="Gene3D" id="1.10.150.20">
    <property type="entry name" value="5' to 3' exonuclease, C-terminal subdomain"/>
    <property type="match status" value="1"/>
</dbReference>
<keyword evidence="2" id="KW-0812">Transmembrane</keyword>
<feature type="compositionally biased region" description="Low complexity" evidence="1">
    <location>
        <begin position="66"/>
        <end position="94"/>
    </location>
</feature>
<feature type="compositionally biased region" description="Low complexity" evidence="1">
    <location>
        <begin position="102"/>
        <end position="117"/>
    </location>
</feature>
<feature type="transmembrane region" description="Helical" evidence="2">
    <location>
        <begin position="36"/>
        <end position="55"/>
    </location>
</feature>
<dbReference type="RefSeq" id="WP_245657105.1">
    <property type="nucleotide sequence ID" value="NZ_FNFV01000006.1"/>
</dbReference>
<evidence type="ECO:0000256" key="2">
    <source>
        <dbReference type="SAM" id="Phobius"/>
    </source>
</evidence>
<dbReference type="AlphaFoldDB" id="A0A1G9G370"/>
<feature type="transmembrane region" description="Helical" evidence="2">
    <location>
        <begin position="12"/>
        <end position="30"/>
    </location>
</feature>
<keyword evidence="4" id="KW-1185">Reference proteome</keyword>
<dbReference type="EMBL" id="FNFV01000006">
    <property type="protein sequence ID" value="SDK95109.1"/>
    <property type="molecule type" value="Genomic_DNA"/>
</dbReference>